<feature type="chain" id="PRO_5046498261" description="Peptidase A1 domain-containing protein" evidence="4">
    <location>
        <begin position="24"/>
        <end position="470"/>
    </location>
</feature>
<proteinExistence type="inferred from homology"/>
<dbReference type="EMBL" id="JBANRG010000024">
    <property type="protein sequence ID" value="KAK7454458.1"/>
    <property type="molecule type" value="Genomic_DNA"/>
</dbReference>
<evidence type="ECO:0000313" key="6">
    <source>
        <dbReference type="EMBL" id="KAK7454458.1"/>
    </source>
</evidence>
<comment type="caution">
    <text evidence="6">The sequence shown here is derived from an EMBL/GenBank/DDBJ whole genome shotgun (WGS) entry which is preliminary data.</text>
</comment>
<dbReference type="SUPFAM" id="SSF50630">
    <property type="entry name" value="Acid proteases"/>
    <property type="match status" value="1"/>
</dbReference>
<keyword evidence="4" id="KW-0732">Signal</keyword>
<organism evidence="6 7">
    <name type="scientific">Marasmiellus scandens</name>
    <dbReference type="NCBI Taxonomy" id="2682957"/>
    <lineage>
        <taxon>Eukaryota</taxon>
        <taxon>Fungi</taxon>
        <taxon>Dikarya</taxon>
        <taxon>Basidiomycota</taxon>
        <taxon>Agaricomycotina</taxon>
        <taxon>Agaricomycetes</taxon>
        <taxon>Agaricomycetidae</taxon>
        <taxon>Agaricales</taxon>
        <taxon>Marasmiineae</taxon>
        <taxon>Omphalotaceae</taxon>
        <taxon>Marasmiellus</taxon>
    </lineage>
</organism>
<keyword evidence="3" id="KW-0378">Hydrolase</keyword>
<dbReference type="Pfam" id="PF00026">
    <property type="entry name" value="Asp"/>
    <property type="match status" value="1"/>
</dbReference>
<dbReference type="InterPro" id="IPR001969">
    <property type="entry name" value="Aspartic_peptidase_AS"/>
</dbReference>
<sequence>MKTSFIYLYIGLIIATLCKDINALPTKKRSSGTVVLPLRRVDRGRDLHPQLLLQQQLNNAHCRMARMTGTQEPNEEEMREKIVKRLHSLPHNIAKRYNVQGTDFTPVESFSGNDSLSFHVEGTGGSSNDKNESLADNSLHLDIVGIDVSYTATIQIGSPPRDFNLLMDSGSGDFWVGSEDCLSEENDSNGCGDHVFLGNLSSASFLDSQQSWDITYGSGHVSGTKVKDTVVIAGLTLPGHDFGVANFESKQFSDGNAPFDGLIGLGKSSLSTQKVLTPVEALAANGLINEAITSYKISRRKDGTDDGEITFGGLDSTKFDQSTLTTIPNINKVGFWEVSVDDSSVNGVSTGLNQRTAILDTGTTLFIGPTEDVTKIHSLIDGSESDGNGGFTVPCNTNATVALVIGGREFAIDSRDLAFGEIGNGRCVSGIGAADGLNGPTQWLVGDTFLKNVYLSTNVDKNEVSLAKLV</sequence>
<evidence type="ECO:0000313" key="7">
    <source>
        <dbReference type="Proteomes" id="UP001498398"/>
    </source>
</evidence>
<dbReference type="Gene3D" id="2.40.70.10">
    <property type="entry name" value="Acid Proteases"/>
    <property type="match status" value="2"/>
</dbReference>
<dbReference type="InterPro" id="IPR034164">
    <property type="entry name" value="Pepsin-like_dom"/>
</dbReference>
<dbReference type="PRINTS" id="PR00792">
    <property type="entry name" value="PEPSIN"/>
</dbReference>
<dbReference type="PANTHER" id="PTHR47966">
    <property type="entry name" value="BETA-SITE APP-CLEAVING ENZYME, ISOFORM A-RELATED"/>
    <property type="match status" value="1"/>
</dbReference>
<evidence type="ECO:0000256" key="4">
    <source>
        <dbReference type="SAM" id="SignalP"/>
    </source>
</evidence>
<feature type="domain" description="Peptidase A1" evidence="5">
    <location>
        <begin position="150"/>
        <end position="467"/>
    </location>
</feature>
<dbReference type="Proteomes" id="UP001498398">
    <property type="component" value="Unassembled WGS sequence"/>
</dbReference>
<keyword evidence="3" id="KW-0645">Protease</keyword>
<gene>
    <name evidence="6" type="ORF">VKT23_011214</name>
</gene>
<dbReference type="InterPro" id="IPR021109">
    <property type="entry name" value="Peptidase_aspartic_dom_sf"/>
</dbReference>
<protein>
    <recommendedName>
        <fullName evidence="5">Peptidase A1 domain-containing protein</fullName>
    </recommendedName>
</protein>
<evidence type="ECO:0000259" key="5">
    <source>
        <dbReference type="PROSITE" id="PS51767"/>
    </source>
</evidence>
<evidence type="ECO:0000256" key="3">
    <source>
        <dbReference type="RuleBase" id="RU000454"/>
    </source>
</evidence>
<comment type="similarity">
    <text evidence="1 3">Belongs to the peptidase A1 family.</text>
</comment>
<dbReference type="CDD" id="cd05471">
    <property type="entry name" value="pepsin_like"/>
    <property type="match status" value="1"/>
</dbReference>
<evidence type="ECO:0000256" key="1">
    <source>
        <dbReference type="ARBA" id="ARBA00007447"/>
    </source>
</evidence>
<name>A0ABR1J9D1_9AGAR</name>
<reference evidence="6 7" key="1">
    <citation type="submission" date="2024-01" db="EMBL/GenBank/DDBJ databases">
        <title>A draft genome for the cacao thread blight pathogen Marasmiellus scandens.</title>
        <authorList>
            <person name="Baruah I.K."/>
            <person name="Leung J."/>
            <person name="Bukari Y."/>
            <person name="Amoako-Attah I."/>
            <person name="Meinhardt L.W."/>
            <person name="Bailey B.A."/>
            <person name="Cohen S.P."/>
        </authorList>
    </citation>
    <scope>NUCLEOTIDE SEQUENCE [LARGE SCALE GENOMIC DNA]</scope>
    <source>
        <strain evidence="6 7">GH-19</strain>
    </source>
</reference>
<dbReference type="InterPro" id="IPR001461">
    <property type="entry name" value="Aspartic_peptidase_A1"/>
</dbReference>
<dbReference type="PROSITE" id="PS00141">
    <property type="entry name" value="ASP_PROTEASE"/>
    <property type="match status" value="1"/>
</dbReference>
<keyword evidence="7" id="KW-1185">Reference proteome</keyword>
<dbReference type="PROSITE" id="PS51767">
    <property type="entry name" value="PEPTIDASE_A1"/>
    <property type="match status" value="1"/>
</dbReference>
<feature type="signal peptide" evidence="4">
    <location>
        <begin position="1"/>
        <end position="23"/>
    </location>
</feature>
<dbReference type="PANTHER" id="PTHR47966:SF75">
    <property type="entry name" value="ENDOPEPTIDASE (CTSD), PUTATIVE (AFU_ORTHOLOGUE AFUA_4G07040)-RELATED"/>
    <property type="match status" value="1"/>
</dbReference>
<accession>A0ABR1J9D1</accession>
<dbReference type="InterPro" id="IPR033121">
    <property type="entry name" value="PEPTIDASE_A1"/>
</dbReference>
<keyword evidence="2 3" id="KW-0064">Aspartyl protease</keyword>
<evidence type="ECO:0000256" key="2">
    <source>
        <dbReference type="ARBA" id="ARBA00022750"/>
    </source>
</evidence>